<dbReference type="RefSeq" id="WP_356958867.1">
    <property type="nucleotide sequence ID" value="NZ_JBEXYG010000007.1"/>
</dbReference>
<name>A0ABV2WS33_9NOCA</name>
<sequence>MPVPDLGQSAAVRLYEAARAGEFHMTEAAARGLAESCDRLAERIRQARVDATALTGVRGFPELPSGHALTRGFAAKGQEYLDTLGAFEQTALRHKAAYLAAAALFLEADAANSAAIARTVADTA</sequence>
<dbReference type="EMBL" id="JBEYBF010000011">
    <property type="protein sequence ID" value="MEU1953689.1"/>
    <property type="molecule type" value="Genomic_DNA"/>
</dbReference>
<gene>
    <name evidence="1" type="ORF">ABZ510_17730</name>
</gene>
<dbReference type="Proteomes" id="UP001550628">
    <property type="component" value="Unassembled WGS sequence"/>
</dbReference>
<evidence type="ECO:0000313" key="2">
    <source>
        <dbReference type="Proteomes" id="UP001550628"/>
    </source>
</evidence>
<organism evidence="1 2">
    <name type="scientific">Nocardia rhamnosiphila</name>
    <dbReference type="NCBI Taxonomy" id="426716"/>
    <lineage>
        <taxon>Bacteria</taxon>
        <taxon>Bacillati</taxon>
        <taxon>Actinomycetota</taxon>
        <taxon>Actinomycetes</taxon>
        <taxon>Mycobacteriales</taxon>
        <taxon>Nocardiaceae</taxon>
        <taxon>Nocardia</taxon>
    </lineage>
</organism>
<protein>
    <recommendedName>
        <fullName evidence="3">DUF4439 domain-containing protein</fullName>
    </recommendedName>
</protein>
<proteinExistence type="predicted"/>
<comment type="caution">
    <text evidence="1">The sequence shown here is derived from an EMBL/GenBank/DDBJ whole genome shotgun (WGS) entry which is preliminary data.</text>
</comment>
<keyword evidence="2" id="KW-1185">Reference proteome</keyword>
<reference evidence="1 2" key="1">
    <citation type="submission" date="2024-06" db="EMBL/GenBank/DDBJ databases">
        <title>The Natural Products Discovery Center: Release of the First 8490 Sequenced Strains for Exploring Actinobacteria Biosynthetic Diversity.</title>
        <authorList>
            <person name="Kalkreuter E."/>
            <person name="Kautsar S.A."/>
            <person name="Yang D."/>
            <person name="Bader C.D."/>
            <person name="Teijaro C.N."/>
            <person name="Fluegel L."/>
            <person name="Davis C.M."/>
            <person name="Simpson J.R."/>
            <person name="Lauterbach L."/>
            <person name="Steele A.D."/>
            <person name="Gui C."/>
            <person name="Meng S."/>
            <person name="Li G."/>
            <person name="Viehrig K."/>
            <person name="Ye F."/>
            <person name="Su P."/>
            <person name="Kiefer A.F."/>
            <person name="Nichols A."/>
            <person name="Cepeda A.J."/>
            <person name="Yan W."/>
            <person name="Fan B."/>
            <person name="Jiang Y."/>
            <person name="Adhikari A."/>
            <person name="Zheng C.-J."/>
            <person name="Schuster L."/>
            <person name="Cowan T.M."/>
            <person name="Smanski M.J."/>
            <person name="Chevrette M.G."/>
            <person name="De Carvalho L.P.S."/>
            <person name="Shen B."/>
        </authorList>
    </citation>
    <scope>NUCLEOTIDE SEQUENCE [LARGE SCALE GENOMIC DNA]</scope>
    <source>
        <strain evidence="1 2">NPDC019708</strain>
    </source>
</reference>
<evidence type="ECO:0008006" key="3">
    <source>
        <dbReference type="Google" id="ProtNLM"/>
    </source>
</evidence>
<accession>A0ABV2WS33</accession>
<evidence type="ECO:0000313" key="1">
    <source>
        <dbReference type="EMBL" id="MEU1953689.1"/>
    </source>
</evidence>